<keyword evidence="1" id="KW-0472">Membrane</keyword>
<proteinExistence type="predicted"/>
<gene>
    <name evidence="2" type="ORF">G7Z17_g1567</name>
</gene>
<keyword evidence="1" id="KW-0812">Transmembrane</keyword>
<dbReference type="AlphaFoldDB" id="A0A9P5HJA3"/>
<keyword evidence="1" id="KW-1133">Transmembrane helix</keyword>
<dbReference type="Proteomes" id="UP000722485">
    <property type="component" value="Unassembled WGS sequence"/>
</dbReference>
<feature type="transmembrane region" description="Helical" evidence="1">
    <location>
        <begin position="21"/>
        <end position="45"/>
    </location>
</feature>
<dbReference type="EMBL" id="JAANBB010000013">
    <property type="protein sequence ID" value="KAF7556316.1"/>
    <property type="molecule type" value="Genomic_DNA"/>
</dbReference>
<evidence type="ECO:0000256" key="1">
    <source>
        <dbReference type="SAM" id="Phobius"/>
    </source>
</evidence>
<evidence type="ECO:0000313" key="3">
    <source>
        <dbReference type="Proteomes" id="UP000722485"/>
    </source>
</evidence>
<organism evidence="2 3">
    <name type="scientific">Cylindrodendrum hubeiense</name>
    <dbReference type="NCBI Taxonomy" id="595255"/>
    <lineage>
        <taxon>Eukaryota</taxon>
        <taxon>Fungi</taxon>
        <taxon>Dikarya</taxon>
        <taxon>Ascomycota</taxon>
        <taxon>Pezizomycotina</taxon>
        <taxon>Sordariomycetes</taxon>
        <taxon>Hypocreomycetidae</taxon>
        <taxon>Hypocreales</taxon>
        <taxon>Nectriaceae</taxon>
        <taxon>Cylindrodendrum</taxon>
    </lineage>
</organism>
<dbReference type="OrthoDB" id="5348845at2759"/>
<evidence type="ECO:0000313" key="2">
    <source>
        <dbReference type="EMBL" id="KAF7556316.1"/>
    </source>
</evidence>
<accession>A0A9P5HJA3</accession>
<comment type="caution">
    <text evidence="2">The sequence shown here is derived from an EMBL/GenBank/DDBJ whole genome shotgun (WGS) entry which is preliminary data.</text>
</comment>
<reference evidence="2" key="1">
    <citation type="submission" date="2020-03" db="EMBL/GenBank/DDBJ databases">
        <title>Draft Genome Sequence of Cylindrodendrum hubeiense.</title>
        <authorList>
            <person name="Buettner E."/>
            <person name="Kellner H."/>
        </authorList>
    </citation>
    <scope>NUCLEOTIDE SEQUENCE</scope>
    <source>
        <strain evidence="2">IHI 201604</strain>
    </source>
</reference>
<keyword evidence="3" id="KW-1185">Reference proteome</keyword>
<name>A0A9P5HJA3_9HYPO</name>
<sequence length="458" mass="50786">MLTEDYIQRFLFLSSSGLSRAGLIVLFFSIFNMVASLYGTLLWALDSPGYIFRESNVKVAEYESLRNMDSPYIIQLYLDPNNLQNTEETLAQVVGSELLKPSLNYTLTGEVQRGTPKITTPTRQDDVGARIWLDSEGFSVSPDTLAMYPLSERIDDQVFPTKLIYFGGGSAKWNCTFNIQQHVLTRDSGNYHWEARDRIDNIWASFGAGGGSAAMVQVFTVTKGTRRHTFVESVLRATMLTNPDVPFAAQDVEDLVRRSGTMNEIESNDPHIDQIVGDMMSAQDQNLSYHSGFNTADNGNLTELQRNWGYYSVTNPALGDQFSLIILTTTNITLITSETIDKPPTPFKNCDHVSFQNEAFGGRITQTDCVGRTTNKNNNVFFGQVDTAAVLVAYGLGNGRSGVSSESLDGIVMSWTRNMSARIEGLFIARGYVVSVDPTLVTMSVDKLMIAIFGGQKW</sequence>
<protein>
    <submittedName>
        <fullName evidence="2">Uncharacterized protein</fullName>
    </submittedName>
</protein>